<gene>
    <name evidence="4" type="ORF">OESDEN_05681</name>
</gene>
<dbReference type="PANTHER" id="PTHR23208">
    <property type="entry name" value="LYSOZYME PROTEIN"/>
    <property type="match status" value="1"/>
</dbReference>
<accession>A0A0B1TE43</accession>
<dbReference type="Proteomes" id="UP000053660">
    <property type="component" value="Unassembled WGS sequence"/>
</dbReference>
<name>A0A0B1TE43_OESDE</name>
<feature type="region of interest" description="Disordered" evidence="3">
    <location>
        <begin position="243"/>
        <end position="263"/>
    </location>
</feature>
<dbReference type="GO" id="GO:0007165">
    <property type="term" value="P:signal transduction"/>
    <property type="evidence" value="ECO:0007669"/>
    <property type="project" value="TreeGrafter"/>
</dbReference>
<dbReference type="GO" id="GO:0009253">
    <property type="term" value="P:peptidoglycan catabolic process"/>
    <property type="evidence" value="ECO:0007669"/>
    <property type="project" value="InterPro"/>
</dbReference>
<evidence type="ECO:0008006" key="6">
    <source>
        <dbReference type="Google" id="ProtNLM"/>
    </source>
</evidence>
<dbReference type="PANTHER" id="PTHR23208:SF14">
    <property type="entry name" value="GLYCOSIDE HYDROLASE FAMILY 25 PROTEIN-RELATED"/>
    <property type="match status" value="1"/>
</dbReference>
<dbReference type="AlphaFoldDB" id="A0A0B1TE43"/>
<dbReference type="PROSITE" id="PS51904">
    <property type="entry name" value="GLYCOSYL_HYDROL_F25_2"/>
    <property type="match status" value="1"/>
</dbReference>
<dbReference type="InterPro" id="IPR017853">
    <property type="entry name" value="GH"/>
</dbReference>
<evidence type="ECO:0000256" key="2">
    <source>
        <dbReference type="ARBA" id="ARBA00022729"/>
    </source>
</evidence>
<dbReference type="GO" id="GO:0016998">
    <property type="term" value="P:cell wall macromolecule catabolic process"/>
    <property type="evidence" value="ECO:0007669"/>
    <property type="project" value="InterPro"/>
</dbReference>
<comment type="similarity">
    <text evidence="1">Belongs to the glycosyl hydrolase 25 family.</text>
</comment>
<keyword evidence="5" id="KW-1185">Reference proteome</keyword>
<evidence type="ECO:0000256" key="3">
    <source>
        <dbReference type="SAM" id="MobiDB-lite"/>
    </source>
</evidence>
<feature type="non-terminal residue" evidence="4">
    <location>
        <position position="1"/>
    </location>
</feature>
<dbReference type="Gene3D" id="3.20.20.80">
    <property type="entry name" value="Glycosidases"/>
    <property type="match status" value="1"/>
</dbReference>
<dbReference type="OrthoDB" id="25039at2759"/>
<keyword evidence="2" id="KW-0732">Signal</keyword>
<evidence type="ECO:0000313" key="5">
    <source>
        <dbReference type="Proteomes" id="UP000053660"/>
    </source>
</evidence>
<evidence type="ECO:0000256" key="1">
    <source>
        <dbReference type="ARBA" id="ARBA00010646"/>
    </source>
</evidence>
<evidence type="ECO:0000313" key="4">
    <source>
        <dbReference type="EMBL" id="KHJ94391.1"/>
    </source>
</evidence>
<dbReference type="GO" id="GO:0045087">
    <property type="term" value="P:innate immune response"/>
    <property type="evidence" value="ECO:0007669"/>
    <property type="project" value="TreeGrafter"/>
</dbReference>
<feature type="compositionally biased region" description="Polar residues" evidence="3">
    <location>
        <begin position="244"/>
        <end position="263"/>
    </location>
</feature>
<dbReference type="EMBL" id="KN550348">
    <property type="protein sequence ID" value="KHJ94391.1"/>
    <property type="molecule type" value="Genomic_DNA"/>
</dbReference>
<dbReference type="SUPFAM" id="SSF51445">
    <property type="entry name" value="(Trans)glycosidases"/>
    <property type="match status" value="1"/>
</dbReference>
<dbReference type="InterPro" id="IPR002053">
    <property type="entry name" value="Glyco_hydro_25"/>
</dbReference>
<dbReference type="GO" id="GO:0003796">
    <property type="term" value="F:lysozyme activity"/>
    <property type="evidence" value="ECO:0007669"/>
    <property type="project" value="InterPro"/>
</dbReference>
<proteinExistence type="inferred from homology"/>
<protein>
    <recommendedName>
        <fullName evidence="6">Glycosyl hydrolase family 25</fullName>
    </recommendedName>
</protein>
<reference evidence="4 5" key="1">
    <citation type="submission" date="2014-03" db="EMBL/GenBank/DDBJ databases">
        <title>Draft genome of the hookworm Oesophagostomum dentatum.</title>
        <authorList>
            <person name="Mitreva M."/>
        </authorList>
    </citation>
    <scope>NUCLEOTIDE SEQUENCE [LARGE SCALE GENOMIC DNA]</scope>
    <source>
        <strain evidence="4 5">OD-Hann</strain>
    </source>
</reference>
<sequence length="263" mass="29496">LGSADFAASAEVPNQALRSVLLLTSFLVVCYAKRTSWSYAIDLDKAISTDKFRCMKEQGHSAVFIRAYDPSGQGQFDSHARDNFLNANQAGLTTEMFMTPNPRSTKSGKDQFMDLYRGLQTSGIDVNRIFVQVTSPRKWPENAQKNQAFLKDIIKAANQKHIKVGVYTNHYDWSEIMNNANIEIPYLWYWNTNGDGPQGETQKNFNDLVTFGKFEEISAKQFAKNVKVCGVYVNRSIFLGPEGQRSSTQKSVDSHPPLTNSAA</sequence>
<organism evidence="4 5">
    <name type="scientific">Oesophagostomum dentatum</name>
    <name type="common">Nodular worm</name>
    <dbReference type="NCBI Taxonomy" id="61180"/>
    <lineage>
        <taxon>Eukaryota</taxon>
        <taxon>Metazoa</taxon>
        <taxon>Ecdysozoa</taxon>
        <taxon>Nematoda</taxon>
        <taxon>Chromadorea</taxon>
        <taxon>Rhabditida</taxon>
        <taxon>Rhabditina</taxon>
        <taxon>Rhabditomorpha</taxon>
        <taxon>Strongyloidea</taxon>
        <taxon>Strongylidae</taxon>
        <taxon>Oesophagostomum</taxon>
    </lineage>
</organism>
<dbReference type="InterPro" id="IPR051595">
    <property type="entry name" value="GH25_Enzymes"/>
</dbReference>